<dbReference type="InterPro" id="IPR003838">
    <property type="entry name" value="ABC3_permease_C"/>
</dbReference>
<feature type="domain" description="ABC3 transporter permease C-terminal" evidence="8">
    <location>
        <begin position="77"/>
        <end position="200"/>
    </location>
</feature>
<evidence type="ECO:0000313" key="9">
    <source>
        <dbReference type="EMBL" id="MDA3729958.1"/>
    </source>
</evidence>
<feature type="transmembrane region" description="Helical" evidence="7">
    <location>
        <begin position="569"/>
        <end position="588"/>
    </location>
</feature>
<evidence type="ECO:0000256" key="3">
    <source>
        <dbReference type="ARBA" id="ARBA00022692"/>
    </source>
</evidence>
<feature type="transmembrane region" description="Helical" evidence="7">
    <location>
        <begin position="127"/>
        <end position="155"/>
    </location>
</feature>
<comment type="subcellular location">
    <subcellularLocation>
        <location evidence="1">Cell membrane</location>
        <topology evidence="1">Multi-pass membrane protein</topology>
    </subcellularLocation>
</comment>
<evidence type="ECO:0000256" key="1">
    <source>
        <dbReference type="ARBA" id="ARBA00004651"/>
    </source>
</evidence>
<dbReference type="Pfam" id="PF02687">
    <property type="entry name" value="FtsX"/>
    <property type="match status" value="2"/>
</dbReference>
<organism evidence="9 10">
    <name type="scientific">Holtiella tumoricola</name>
    <dbReference type="NCBI Taxonomy" id="3018743"/>
    <lineage>
        <taxon>Bacteria</taxon>
        <taxon>Bacillati</taxon>
        <taxon>Bacillota</taxon>
        <taxon>Clostridia</taxon>
        <taxon>Lachnospirales</taxon>
        <taxon>Cellulosilyticaceae</taxon>
        <taxon>Holtiella</taxon>
    </lineage>
</organism>
<reference evidence="9" key="1">
    <citation type="journal article" date="2023" name="Int. J. Syst. Evol. Microbiol.">
        <title>&lt;i&gt;Holtiella tumoricola&lt;/i&gt; gen. nov. sp. nov., isolated from a human clinical sample.</title>
        <authorList>
            <person name="Allen-Vercoe E."/>
            <person name="Daigneault M.C."/>
            <person name="Vancuren S.J."/>
            <person name="Cochrane K."/>
            <person name="O'Neal L.L."/>
            <person name="Sankaranarayanan K."/>
            <person name="Lawson P.A."/>
        </authorList>
    </citation>
    <scope>NUCLEOTIDE SEQUENCE</scope>
    <source>
        <strain evidence="9">CC70A</strain>
    </source>
</reference>
<evidence type="ECO:0000256" key="5">
    <source>
        <dbReference type="ARBA" id="ARBA00023136"/>
    </source>
</evidence>
<dbReference type="Proteomes" id="UP001169242">
    <property type="component" value="Unassembled WGS sequence"/>
</dbReference>
<accession>A0AA42DJS6</accession>
<keyword evidence="2" id="KW-1003">Cell membrane</keyword>
<evidence type="ECO:0000256" key="7">
    <source>
        <dbReference type="SAM" id="Phobius"/>
    </source>
</evidence>
<dbReference type="EMBL" id="JAQIFT010000004">
    <property type="protein sequence ID" value="MDA3729958.1"/>
    <property type="molecule type" value="Genomic_DNA"/>
</dbReference>
<evidence type="ECO:0000256" key="6">
    <source>
        <dbReference type="ARBA" id="ARBA00038076"/>
    </source>
</evidence>
<keyword evidence="3 7" id="KW-0812">Transmembrane</keyword>
<feature type="transmembrane region" description="Helical" evidence="7">
    <location>
        <begin position="167"/>
        <end position="189"/>
    </location>
</feature>
<comment type="caution">
    <text evidence="9">The sequence shown here is derived from an EMBL/GenBank/DDBJ whole genome shotgun (WGS) entry which is preliminary data.</text>
</comment>
<evidence type="ECO:0000256" key="4">
    <source>
        <dbReference type="ARBA" id="ARBA00022989"/>
    </source>
</evidence>
<comment type="similarity">
    <text evidence="6">Belongs to the ABC-4 integral membrane protein family.</text>
</comment>
<feature type="domain" description="ABC3 transporter permease C-terminal" evidence="8">
    <location>
        <begin position="477"/>
        <end position="595"/>
    </location>
</feature>
<gene>
    <name evidence="9" type="ORF">PBV87_00325</name>
</gene>
<feature type="transmembrane region" description="Helical" evidence="7">
    <location>
        <begin position="468"/>
        <end position="491"/>
    </location>
</feature>
<keyword evidence="5 7" id="KW-0472">Membrane</keyword>
<protein>
    <submittedName>
        <fullName evidence="9">FtsX-like permease family protein</fullName>
    </submittedName>
</protein>
<dbReference type="PANTHER" id="PTHR30572">
    <property type="entry name" value="MEMBRANE COMPONENT OF TRANSPORTER-RELATED"/>
    <property type="match status" value="1"/>
</dbReference>
<dbReference type="PANTHER" id="PTHR30572:SF4">
    <property type="entry name" value="ABC TRANSPORTER PERMEASE YTRF"/>
    <property type="match status" value="1"/>
</dbReference>
<dbReference type="RefSeq" id="WP_271010722.1">
    <property type="nucleotide sequence ID" value="NZ_JAQIFT010000004.1"/>
</dbReference>
<dbReference type="GO" id="GO:0022857">
    <property type="term" value="F:transmembrane transporter activity"/>
    <property type="evidence" value="ECO:0007669"/>
    <property type="project" value="TreeGrafter"/>
</dbReference>
<feature type="transmembrane region" description="Helical" evidence="7">
    <location>
        <begin position="72"/>
        <end position="92"/>
    </location>
</feature>
<feature type="transmembrane region" description="Helical" evidence="7">
    <location>
        <begin position="249"/>
        <end position="270"/>
    </location>
</feature>
<feature type="transmembrane region" description="Helical" evidence="7">
    <location>
        <begin position="21"/>
        <end position="40"/>
    </location>
</feature>
<dbReference type="AlphaFoldDB" id="A0AA42DJS6"/>
<dbReference type="InterPro" id="IPR050250">
    <property type="entry name" value="Macrolide_Exporter_MacB"/>
</dbReference>
<sequence>MKSYLDLISISAKMHKRQNRMTLLCIIFAVFLVTAVFSMAEMGIRMEETRLVSKHGALKIHDILGSEMGKTLFPTAIVLFILIMIAGTLMISSSINSNVAQRTKFFGMMRCIGMSKQQIIHFVRLEALNWCTVAIPIGVLLGIVATWGLCAILRFCVGEEFTTIPLFGISIIGIISGVVMGTVTVLIAARTPAKQAAKVSPATAISGNSEYKSKAYYEINTHVFKIETALGIHHAVEVKKKLILMTGSFAISIILFLCFSVLIDFVGYLMPQSYSTADLQIWSIDGSNSIDSELLDNMNDMQEIKHIFGRRSSFDVLVEMNNENMSSNVVDIISYDAFDLDCLTKDNMLKRGSDISKVYGDSNYVLTTWDKDSNWEIGDKIRVGTEKLEIAGLLKCDPFSNDGATNGKMTIITSDKTFQRLIGETNYSLVMIQMEKGATDENVEAIRNLTDDKYIFRDQRDQRTSGTYIAFVLCIYAFLIIITLVAILNIMNNISMSVSARMKQYGAMRAVGMNTHQIAKMIAAEAFTYALFGCIAGCAIGLCMSKFLYNSLITSHFSYATWSFPVLPIIIILLFLCFAVVAAIYAPLKRIRNMAIIDTINEHNM</sequence>
<keyword evidence="4 7" id="KW-1133">Transmembrane helix</keyword>
<name>A0AA42DJS6_9FIRM</name>
<feature type="transmembrane region" description="Helical" evidence="7">
    <location>
        <begin position="526"/>
        <end position="549"/>
    </location>
</feature>
<proteinExistence type="inferred from homology"/>
<evidence type="ECO:0000259" key="8">
    <source>
        <dbReference type="Pfam" id="PF02687"/>
    </source>
</evidence>
<dbReference type="GO" id="GO:0005886">
    <property type="term" value="C:plasma membrane"/>
    <property type="evidence" value="ECO:0007669"/>
    <property type="project" value="UniProtKB-SubCell"/>
</dbReference>
<evidence type="ECO:0000313" key="10">
    <source>
        <dbReference type="Proteomes" id="UP001169242"/>
    </source>
</evidence>
<evidence type="ECO:0000256" key="2">
    <source>
        <dbReference type="ARBA" id="ARBA00022475"/>
    </source>
</evidence>
<keyword evidence="10" id="KW-1185">Reference proteome</keyword>